<feature type="transmembrane region" description="Helical" evidence="7">
    <location>
        <begin position="1056"/>
        <end position="1077"/>
    </location>
</feature>
<dbReference type="Gene3D" id="1.10.287.70">
    <property type="match status" value="1"/>
</dbReference>
<dbReference type="SUPFAM" id="SSF81324">
    <property type="entry name" value="Voltage-gated potassium channels"/>
    <property type="match status" value="1"/>
</dbReference>
<evidence type="ECO:0000313" key="11">
    <source>
        <dbReference type="Proteomes" id="UP000604046"/>
    </source>
</evidence>
<dbReference type="SMART" id="SM00054">
    <property type="entry name" value="EFh"/>
    <property type="match status" value="1"/>
</dbReference>
<comment type="caution">
    <text evidence="10">The sequence shown here is derived from an EMBL/GenBank/DDBJ whole genome shotgun (WGS) entry which is preliminary data.</text>
</comment>
<dbReference type="Gene3D" id="3.30.70.270">
    <property type="match status" value="1"/>
</dbReference>
<dbReference type="Proteomes" id="UP000604046">
    <property type="component" value="Unassembled WGS sequence"/>
</dbReference>
<dbReference type="Pfam" id="PF00520">
    <property type="entry name" value="Ion_trans"/>
    <property type="match status" value="1"/>
</dbReference>
<dbReference type="InterPro" id="IPR011992">
    <property type="entry name" value="EF-hand-dom_pair"/>
</dbReference>
<dbReference type="PROSITE" id="PS50222">
    <property type="entry name" value="EF_HAND_2"/>
    <property type="match status" value="1"/>
</dbReference>
<dbReference type="GO" id="GO:0005509">
    <property type="term" value="F:calcium ion binding"/>
    <property type="evidence" value="ECO:0007669"/>
    <property type="project" value="InterPro"/>
</dbReference>
<organism evidence="10 11">
    <name type="scientific">Symbiodinium natans</name>
    <dbReference type="NCBI Taxonomy" id="878477"/>
    <lineage>
        <taxon>Eukaryota</taxon>
        <taxon>Sar</taxon>
        <taxon>Alveolata</taxon>
        <taxon>Dinophyceae</taxon>
        <taxon>Suessiales</taxon>
        <taxon>Symbiodiniaceae</taxon>
        <taxon>Symbiodinium</taxon>
    </lineage>
</organism>
<proteinExistence type="predicted"/>
<dbReference type="AlphaFoldDB" id="A0A812JJD1"/>
<evidence type="ECO:0000256" key="7">
    <source>
        <dbReference type="SAM" id="Phobius"/>
    </source>
</evidence>
<dbReference type="EMBL" id="CAJNDS010000446">
    <property type="protein sequence ID" value="CAE7206989.1"/>
    <property type="molecule type" value="Genomic_DNA"/>
</dbReference>
<evidence type="ECO:0000256" key="2">
    <source>
        <dbReference type="ARBA" id="ARBA00022692"/>
    </source>
</evidence>
<dbReference type="GO" id="GO:0005216">
    <property type="term" value="F:monoatomic ion channel activity"/>
    <property type="evidence" value="ECO:0007669"/>
    <property type="project" value="InterPro"/>
</dbReference>
<feature type="compositionally biased region" description="Basic and acidic residues" evidence="6">
    <location>
        <begin position="798"/>
        <end position="818"/>
    </location>
</feature>
<evidence type="ECO:0000256" key="3">
    <source>
        <dbReference type="ARBA" id="ARBA00022837"/>
    </source>
</evidence>
<keyword evidence="2 7" id="KW-0812">Transmembrane</keyword>
<dbReference type="CDD" id="cd00051">
    <property type="entry name" value="EFh"/>
    <property type="match status" value="1"/>
</dbReference>
<accession>A0A812JJD1</accession>
<dbReference type="InterPro" id="IPR000477">
    <property type="entry name" value="RT_dom"/>
</dbReference>
<feature type="transmembrane region" description="Helical" evidence="7">
    <location>
        <begin position="1131"/>
        <end position="1151"/>
    </location>
</feature>
<dbReference type="InterPro" id="IPR018247">
    <property type="entry name" value="EF_Hand_1_Ca_BS"/>
</dbReference>
<dbReference type="PROSITE" id="PS00018">
    <property type="entry name" value="EF_HAND_1"/>
    <property type="match status" value="1"/>
</dbReference>
<dbReference type="Gene3D" id="1.10.238.10">
    <property type="entry name" value="EF-hand"/>
    <property type="match status" value="1"/>
</dbReference>
<evidence type="ECO:0000256" key="1">
    <source>
        <dbReference type="ARBA" id="ARBA00004141"/>
    </source>
</evidence>
<dbReference type="GO" id="GO:0016020">
    <property type="term" value="C:membrane"/>
    <property type="evidence" value="ECO:0007669"/>
    <property type="project" value="UniProtKB-SubCell"/>
</dbReference>
<dbReference type="InterPro" id="IPR002048">
    <property type="entry name" value="EF_hand_dom"/>
</dbReference>
<protein>
    <submittedName>
        <fullName evidence="10">CACNA1I protein</fullName>
    </submittedName>
</protein>
<keyword evidence="4 7" id="KW-1133">Transmembrane helix</keyword>
<feature type="transmembrane region" description="Helical" evidence="7">
    <location>
        <begin position="1029"/>
        <end position="1049"/>
    </location>
</feature>
<name>A0A812JJD1_9DINO</name>
<gene>
    <name evidence="10" type="primary">CACNA1I</name>
    <name evidence="10" type="ORF">SNAT2548_LOCUS6647</name>
</gene>
<reference evidence="10" key="1">
    <citation type="submission" date="2021-02" db="EMBL/GenBank/DDBJ databases">
        <authorList>
            <person name="Dougan E. K."/>
            <person name="Rhodes N."/>
            <person name="Thang M."/>
            <person name="Chan C."/>
        </authorList>
    </citation>
    <scope>NUCLEOTIDE SEQUENCE</scope>
</reference>
<evidence type="ECO:0000259" key="8">
    <source>
        <dbReference type="PROSITE" id="PS50222"/>
    </source>
</evidence>
<dbReference type="Gene3D" id="1.20.120.350">
    <property type="entry name" value="Voltage-gated potassium channels. Chain C"/>
    <property type="match status" value="1"/>
</dbReference>
<dbReference type="OrthoDB" id="410104at2759"/>
<dbReference type="InterPro" id="IPR005821">
    <property type="entry name" value="Ion_trans_dom"/>
</dbReference>
<feature type="domain" description="EF-hand" evidence="8">
    <location>
        <begin position="1180"/>
        <end position="1215"/>
    </location>
</feature>
<comment type="subcellular location">
    <subcellularLocation>
        <location evidence="1">Membrane</location>
        <topology evidence="1">Multi-pass membrane protein</topology>
    </subcellularLocation>
</comment>
<evidence type="ECO:0000313" key="10">
    <source>
        <dbReference type="EMBL" id="CAE7206989.1"/>
    </source>
</evidence>
<dbReference type="SUPFAM" id="SSF56672">
    <property type="entry name" value="DNA/RNA polymerases"/>
    <property type="match status" value="1"/>
</dbReference>
<keyword evidence="5 7" id="KW-0472">Membrane</keyword>
<dbReference type="InterPro" id="IPR027359">
    <property type="entry name" value="Volt_channel_dom_sf"/>
</dbReference>
<feature type="region of interest" description="Disordered" evidence="6">
    <location>
        <begin position="784"/>
        <end position="822"/>
    </location>
</feature>
<dbReference type="SUPFAM" id="SSF47473">
    <property type="entry name" value="EF-hand"/>
    <property type="match status" value="1"/>
</dbReference>
<keyword evidence="11" id="KW-1185">Reference proteome</keyword>
<keyword evidence="3" id="KW-0106">Calcium</keyword>
<dbReference type="InterPro" id="IPR043502">
    <property type="entry name" value="DNA/RNA_pol_sf"/>
</dbReference>
<dbReference type="Pfam" id="PF00078">
    <property type="entry name" value="RVT_1"/>
    <property type="match status" value="1"/>
</dbReference>
<evidence type="ECO:0000259" key="9">
    <source>
        <dbReference type="PROSITE" id="PS50878"/>
    </source>
</evidence>
<dbReference type="InterPro" id="IPR043128">
    <property type="entry name" value="Rev_trsase/Diguanyl_cyclase"/>
</dbReference>
<evidence type="ECO:0000256" key="6">
    <source>
        <dbReference type="SAM" id="MobiDB-lite"/>
    </source>
</evidence>
<sequence>MAVKGNFDAIHNIFHQHRDKVSFDEAIAAYGNKQSFVNAVHDFFVHKAGAGDGDTVHAENPRHVPDFASVSDFTEDEILRAVHRLKPGKTAGPSGCSADFLKALCSAGPGLQLLQSHLNLILRNCPLDEQRVAELILVPKLLHIGSVDQFRPIALMECIHKLYMALLVHRIQPTWDEPRFQMGGYPGSQVLSALFCATAQLEKQSLEGKHGIWISADIKSAFDTVSWSKLESSLYDNTPDAVYPELQRLLHEIKSHHISLHWEGRKSHIPLARGVLQGGTHSAQVFSMMMEALFTELYKRWSHEHPGEVRGWCYIDDCLLWFSSWNVLQSVYPWLLERFAEYGFAFNPRKSVLCSTVEGLRKGNACRPHLHPDLQTFQWSTSFKYLGLHLEIPSLYLEDGENLTASLFKQAKSRVIGTVRTLKQLLAKQHHARWYTAVQLLNVFVASKWLWMCPCMHPTRAKLDDVQSLQLGILCSVLNLYVPDGLQLDRRQALHRIRRRAVLELLRLQCPTMQWTWSWISRKWCFLGHLLRRPCQHQATATLLEPIKQVRSGRAVTGGRWLVSTFKAIGYQVEDVEALYNLYWTKEDWSEHLPQVMKAHQIPVPSLLPEWKASTWSRWNHAFTHDVSWFGTSVVVQTPDCINFKWLQPEHGWMQHSVSGTWETAIQDHCRWHAMSQTRPLFTIQLMFSETSHPETKLSVQQAVHALYVNRTECRELVPVILLEIVDPSIPSPNALVLSNKTFRPQRYWGILMWYLRLNRFQALMDQLAEQHAQELEATAQLMQHARAASDNSATQPPKERRESRHSSASRTSDEKRRTLARSGTVAAQVMCKYHQDIPEVHAEKILDALDHNEDDDAYQPVLKFRESRTMAGDGFMLETESEYLRRLSQMTRLEKVQRALQSPQYEMFMAFVLCLNVVWMAVELQLEGTVTGQGLDFWPGMTDHLSQSRPTWDSVLLIGEMCFTSFFALDVICRMCLLRGLFWKSWLNYLDVAVSITSIVELSVTVSAQLPVSPVLFRLLRLGKLARAIRVVSMSSVLASLQLLVKCLASSRDMLFWSFCLLTFVQCVAGMILSTLCSDFINDPGRNLEIRKEVFLHYGTFTRTFLSMFEILFANWSPPCRVLVENVSEWFSVFFLLYRCVLGFAVLNVVNSVFVQQTMKTASSDEELAFKQKQRDVDMYTKKVRKLFSTMDASGDGAINLQEFAKLVQSPKLRFWMSQLELEYHDLLSLFEFLDNGDGQITLPLGLLSQR</sequence>
<evidence type="ECO:0000256" key="4">
    <source>
        <dbReference type="ARBA" id="ARBA00022989"/>
    </source>
</evidence>
<dbReference type="PROSITE" id="PS50878">
    <property type="entry name" value="RT_POL"/>
    <property type="match status" value="1"/>
</dbReference>
<dbReference type="PANTHER" id="PTHR19446">
    <property type="entry name" value="REVERSE TRANSCRIPTASES"/>
    <property type="match status" value="1"/>
</dbReference>
<evidence type="ECO:0000256" key="5">
    <source>
        <dbReference type="ARBA" id="ARBA00023136"/>
    </source>
</evidence>
<feature type="domain" description="Reverse transcriptase" evidence="9">
    <location>
        <begin position="119"/>
        <end position="390"/>
    </location>
</feature>